<name>A0A1T5BMQ7_9BACT</name>
<gene>
    <name evidence="3" type="ORF">SAMN03080601_00565</name>
</gene>
<keyword evidence="1" id="KW-0812">Transmembrane</keyword>
<evidence type="ECO:0000313" key="3">
    <source>
        <dbReference type="EMBL" id="SKB48524.1"/>
    </source>
</evidence>
<keyword evidence="1" id="KW-0472">Membrane</keyword>
<keyword evidence="4" id="KW-1185">Reference proteome</keyword>
<dbReference type="InterPro" id="IPR007621">
    <property type="entry name" value="TPM_dom"/>
</dbReference>
<dbReference type="Gene3D" id="3.10.310.50">
    <property type="match status" value="1"/>
</dbReference>
<dbReference type="Proteomes" id="UP000191055">
    <property type="component" value="Unassembled WGS sequence"/>
</dbReference>
<evidence type="ECO:0000313" key="4">
    <source>
        <dbReference type="Proteomes" id="UP000191055"/>
    </source>
</evidence>
<sequence length="272" mass="29104">MIMNKSLRYIFIVLCFVGFSDLLASPIPERPVPPRLVNDFAGVLPEGSLNNLENSLAQFARETSTQVAVVIVPDLGGYDVGDFAFRVADKWGIGQAGTDNGLLVLVKPRIGNERGRAYIAVGYGLEGVIPDAVARRVVDNEMIPHFRNDDYYTGLIAGLNVIMDLTRDEYTADAYMSRTGSREEAVGGVVGLVIIIVMFMVISRARRTRQSSLGHDVPFWVIMSMLGSGSRRHSGQWGNFSSGRGSFSPGSGGGFGGFGGGRFGGGGAGGSW</sequence>
<evidence type="ECO:0000256" key="1">
    <source>
        <dbReference type="SAM" id="Phobius"/>
    </source>
</evidence>
<dbReference type="Pfam" id="PF04536">
    <property type="entry name" value="TPM_phosphatase"/>
    <property type="match status" value="1"/>
</dbReference>
<dbReference type="STRING" id="889453.SAMN03080601_00565"/>
<accession>A0A1T5BMQ7</accession>
<dbReference type="PANTHER" id="PTHR30373:SF2">
    <property type="entry name" value="UPF0603 PROTEIN YGCG"/>
    <property type="match status" value="1"/>
</dbReference>
<feature type="transmembrane region" description="Helical" evidence="1">
    <location>
        <begin position="185"/>
        <end position="202"/>
    </location>
</feature>
<evidence type="ECO:0000259" key="2">
    <source>
        <dbReference type="Pfam" id="PF04536"/>
    </source>
</evidence>
<proteinExistence type="predicted"/>
<keyword evidence="1" id="KW-1133">Transmembrane helix</keyword>
<feature type="domain" description="TPM" evidence="2">
    <location>
        <begin position="37"/>
        <end position="164"/>
    </location>
</feature>
<dbReference type="AlphaFoldDB" id="A0A1T5BMQ7"/>
<dbReference type="PANTHER" id="PTHR30373">
    <property type="entry name" value="UPF0603 PROTEIN YGCG"/>
    <property type="match status" value="1"/>
</dbReference>
<dbReference type="EMBL" id="FUYV01000002">
    <property type="protein sequence ID" value="SKB48524.1"/>
    <property type="molecule type" value="Genomic_DNA"/>
</dbReference>
<protein>
    <recommendedName>
        <fullName evidence="2">TPM domain-containing protein</fullName>
    </recommendedName>
</protein>
<reference evidence="3 4" key="1">
    <citation type="submission" date="2017-02" db="EMBL/GenBank/DDBJ databases">
        <authorList>
            <person name="Peterson S.W."/>
        </authorList>
    </citation>
    <scope>NUCLEOTIDE SEQUENCE [LARGE SCALE GENOMIC DNA]</scope>
    <source>
        <strain evidence="3 4">DSM 24412</strain>
    </source>
</reference>
<organism evidence="3 4">
    <name type="scientific">Alkalitalea saponilacus</name>
    <dbReference type="NCBI Taxonomy" id="889453"/>
    <lineage>
        <taxon>Bacteria</taxon>
        <taxon>Pseudomonadati</taxon>
        <taxon>Bacteroidota</taxon>
        <taxon>Bacteroidia</taxon>
        <taxon>Marinilabiliales</taxon>
        <taxon>Marinilabiliaceae</taxon>
        <taxon>Alkalitalea</taxon>
    </lineage>
</organism>